<protein>
    <submittedName>
        <fullName evidence="1">Uncharacterized protein</fullName>
    </submittedName>
</protein>
<dbReference type="EMBL" id="JANAKD010000089">
    <property type="protein sequence ID" value="KAJ3497801.1"/>
    <property type="molecule type" value="Genomic_DNA"/>
</dbReference>
<keyword evidence="2" id="KW-1185">Reference proteome</keyword>
<accession>A0ACC1R385</accession>
<organism evidence="1 2">
    <name type="scientific">Lecanicillium saksenae</name>
    <dbReference type="NCBI Taxonomy" id="468837"/>
    <lineage>
        <taxon>Eukaryota</taxon>
        <taxon>Fungi</taxon>
        <taxon>Dikarya</taxon>
        <taxon>Ascomycota</taxon>
        <taxon>Pezizomycotina</taxon>
        <taxon>Sordariomycetes</taxon>
        <taxon>Hypocreomycetidae</taxon>
        <taxon>Hypocreales</taxon>
        <taxon>Cordycipitaceae</taxon>
        <taxon>Lecanicillium</taxon>
    </lineage>
</organism>
<comment type="caution">
    <text evidence="1">The sequence shown here is derived from an EMBL/GenBank/DDBJ whole genome shotgun (WGS) entry which is preliminary data.</text>
</comment>
<sequence>MTELKFQTLPRFRTMPKPVILCLHGRGANAEIFEIQSMPLIRVLEKRFECRFVDAPSECEAGPDILPIFEDEAPFYSWLSNNYPSRTTPSYEEIEETIQLLNEVESSTPNIVGILGFSQDAAVGLGLLLRDQRRRMMGLPCIGYRFGVFAGEVRLPIFFYRESIDSGASTPLMENDGRRLILGLNTPTIHATGRFDTLAAEGTPLSKIEIGAQATTFTYSGGHEMPKDSRDVQYISHWIDGVYSKYSPIRKLS</sequence>
<proteinExistence type="predicted"/>
<gene>
    <name evidence="1" type="ORF">NLG97_g1624</name>
</gene>
<reference evidence="1" key="1">
    <citation type="submission" date="2022-07" db="EMBL/GenBank/DDBJ databases">
        <title>Genome Sequence of Lecanicillium saksenae.</title>
        <authorList>
            <person name="Buettner E."/>
        </authorList>
    </citation>
    <scope>NUCLEOTIDE SEQUENCE</scope>
    <source>
        <strain evidence="1">VT-O1</strain>
    </source>
</reference>
<evidence type="ECO:0000313" key="2">
    <source>
        <dbReference type="Proteomes" id="UP001148737"/>
    </source>
</evidence>
<dbReference type="Proteomes" id="UP001148737">
    <property type="component" value="Unassembled WGS sequence"/>
</dbReference>
<evidence type="ECO:0000313" key="1">
    <source>
        <dbReference type="EMBL" id="KAJ3497801.1"/>
    </source>
</evidence>
<name>A0ACC1R385_9HYPO</name>